<keyword evidence="1" id="KW-1133">Transmembrane helix</keyword>
<keyword evidence="3" id="KW-1185">Reference proteome</keyword>
<feature type="transmembrane region" description="Helical" evidence="1">
    <location>
        <begin position="120"/>
        <end position="139"/>
    </location>
</feature>
<feature type="transmembrane region" description="Helical" evidence="1">
    <location>
        <begin position="53"/>
        <end position="75"/>
    </location>
</feature>
<feature type="transmembrane region" description="Helical" evidence="1">
    <location>
        <begin position="87"/>
        <end position="114"/>
    </location>
</feature>
<dbReference type="Proteomes" id="UP000536685">
    <property type="component" value="Unassembled WGS sequence"/>
</dbReference>
<dbReference type="RefSeq" id="WP_184234762.1">
    <property type="nucleotide sequence ID" value="NZ_JACHMJ010000001.1"/>
</dbReference>
<organism evidence="2 3">
    <name type="scientific">Conyzicola lurida</name>
    <dbReference type="NCBI Taxonomy" id="1172621"/>
    <lineage>
        <taxon>Bacteria</taxon>
        <taxon>Bacillati</taxon>
        <taxon>Actinomycetota</taxon>
        <taxon>Actinomycetes</taxon>
        <taxon>Micrococcales</taxon>
        <taxon>Microbacteriaceae</taxon>
        <taxon>Conyzicola</taxon>
    </lineage>
</organism>
<comment type="caution">
    <text evidence="2">The sequence shown here is derived from an EMBL/GenBank/DDBJ whole genome shotgun (WGS) entry which is preliminary data.</text>
</comment>
<name>A0A841ANA8_9MICO</name>
<reference evidence="2 3" key="1">
    <citation type="submission" date="2020-08" db="EMBL/GenBank/DDBJ databases">
        <title>Sequencing the genomes of 1000 actinobacteria strains.</title>
        <authorList>
            <person name="Klenk H.-P."/>
        </authorList>
    </citation>
    <scope>NUCLEOTIDE SEQUENCE [LARGE SCALE GENOMIC DNA]</scope>
    <source>
        <strain evidence="2 3">DSM 105784</strain>
    </source>
</reference>
<dbReference type="AlphaFoldDB" id="A0A841ANA8"/>
<evidence type="ECO:0000256" key="1">
    <source>
        <dbReference type="SAM" id="Phobius"/>
    </source>
</evidence>
<evidence type="ECO:0000313" key="3">
    <source>
        <dbReference type="Proteomes" id="UP000536685"/>
    </source>
</evidence>
<dbReference type="EMBL" id="JACHMJ010000001">
    <property type="protein sequence ID" value="MBB5842909.1"/>
    <property type="molecule type" value="Genomic_DNA"/>
</dbReference>
<accession>A0A841ANA8</accession>
<evidence type="ECO:0000313" key="2">
    <source>
        <dbReference type="EMBL" id="MBB5842909.1"/>
    </source>
</evidence>
<gene>
    <name evidence="2" type="ORF">HD599_001232</name>
</gene>
<feature type="transmembrane region" description="Helical" evidence="1">
    <location>
        <begin position="146"/>
        <end position="170"/>
    </location>
</feature>
<proteinExistence type="predicted"/>
<feature type="transmembrane region" description="Helical" evidence="1">
    <location>
        <begin position="24"/>
        <end position="41"/>
    </location>
</feature>
<protein>
    <recommendedName>
        <fullName evidence="4">VIT family protein</fullName>
    </recommendedName>
</protein>
<keyword evidence="1" id="KW-0812">Transmembrane</keyword>
<keyword evidence="1" id="KW-0472">Membrane</keyword>
<sequence length="172" mass="17791">MTSTSPARQRPTPEQLVPYLKERVYVSFIGLAVLLGLNAHASDTEPLTAVTSLLIAAVGAGSAGLVSDIIAHLGVHGHLPKAAEFAGLVRVSSGALATVVLPVVVLVLAVVGWIPVETALAVAIAIMALTLGAVGYLAVFRSSLRWWAKLAVFFALLVFGLAVILVQLLAHG</sequence>
<evidence type="ECO:0008006" key="4">
    <source>
        <dbReference type="Google" id="ProtNLM"/>
    </source>
</evidence>